<evidence type="ECO:0000313" key="2">
    <source>
        <dbReference type="EMBL" id="CAN67230.1"/>
    </source>
</evidence>
<gene>
    <name evidence="2" type="ORF">VITISV_030386</name>
</gene>
<protein>
    <recommendedName>
        <fullName evidence="1">Retrotransposon gag domain-containing protein</fullName>
    </recommendedName>
</protein>
<dbReference type="InterPro" id="IPR005162">
    <property type="entry name" value="Retrotrans_gag_dom"/>
</dbReference>
<evidence type="ECO:0000259" key="1">
    <source>
        <dbReference type="Pfam" id="PF03732"/>
    </source>
</evidence>
<reference evidence="2" key="1">
    <citation type="journal article" date="2007" name="PLoS ONE">
        <title>The first genome sequence of an elite grapevine cultivar (Pinot noir Vitis vinifera L.): coping with a highly heterozygous genome.</title>
        <authorList>
            <person name="Velasco R."/>
            <person name="Zharkikh A."/>
            <person name="Troggio M."/>
            <person name="Cartwright D.A."/>
            <person name="Cestaro A."/>
            <person name="Pruss D."/>
            <person name="Pindo M."/>
            <person name="FitzGerald L.M."/>
            <person name="Vezzulli S."/>
            <person name="Reid J."/>
            <person name="Malacarne G."/>
            <person name="Iliev D."/>
            <person name="Coppola G."/>
            <person name="Wardell B."/>
            <person name="Micheletti D."/>
            <person name="Macalma T."/>
            <person name="Facci M."/>
            <person name="Mitchell J.T."/>
            <person name="Perazzolli M."/>
            <person name="Eldredge G."/>
            <person name="Gatto P."/>
            <person name="Oyzerski R."/>
            <person name="Moretto M."/>
            <person name="Gutin N."/>
            <person name="Stefanini M."/>
            <person name="Chen Y."/>
            <person name="Segala C."/>
            <person name="Davenport C."/>
            <person name="Dematte L."/>
            <person name="Mraz A."/>
            <person name="Battilana J."/>
            <person name="Stormo K."/>
            <person name="Costa F."/>
            <person name="Tao Q."/>
            <person name="Si-Ammour A."/>
            <person name="Harkins T."/>
            <person name="Lackey A."/>
            <person name="Perbost C."/>
            <person name="Taillon B."/>
            <person name="Stella A."/>
            <person name="Solovyev V."/>
            <person name="Fawcett J.A."/>
            <person name="Sterck L."/>
            <person name="Vandepoele K."/>
            <person name="Grando S.M."/>
            <person name="Toppo S."/>
            <person name="Moser C."/>
            <person name="Lanchbury J."/>
            <person name="Bogden R."/>
            <person name="Skolnick M."/>
            <person name="Sgaramella V."/>
            <person name="Bhatnagar S.K."/>
            <person name="Fontana P."/>
            <person name="Gutin A."/>
            <person name="Van de Peer Y."/>
            <person name="Salamini F."/>
            <person name="Viola R."/>
        </authorList>
    </citation>
    <scope>NUCLEOTIDE SEQUENCE</scope>
</reference>
<feature type="domain" description="Retrotransposon gag" evidence="1">
    <location>
        <begin position="3"/>
        <end position="65"/>
    </location>
</feature>
<proteinExistence type="predicted"/>
<dbReference type="EMBL" id="AM438133">
    <property type="protein sequence ID" value="CAN67230.1"/>
    <property type="molecule type" value="Genomic_DNA"/>
</dbReference>
<accession>A5AWG5</accession>
<dbReference type="AlphaFoldDB" id="A5AWG5"/>
<dbReference type="Pfam" id="PF03732">
    <property type="entry name" value="Retrotrans_gag"/>
    <property type="match status" value="1"/>
</dbReference>
<name>A5AWG5_VITVI</name>
<sequence length="165" mass="19314">MGEDFKKEIKRQFYPDDVAYLARKNMRRLKHIGSIHDYVKEFSSLMLEIPNMTEEELLFNFMDNLQCALQVNPKPSTPKTSLLSWVQVNEVKGEQAEVAYSHIDKVTKGKVNSMGKMKQHSKHRKCRGLHPFEASREKEVENILVELVTRRQGVPPVIEYLVRWK</sequence>
<organism evidence="2">
    <name type="scientific">Vitis vinifera</name>
    <name type="common">Grape</name>
    <dbReference type="NCBI Taxonomy" id="29760"/>
    <lineage>
        <taxon>Eukaryota</taxon>
        <taxon>Viridiplantae</taxon>
        <taxon>Streptophyta</taxon>
        <taxon>Embryophyta</taxon>
        <taxon>Tracheophyta</taxon>
        <taxon>Spermatophyta</taxon>
        <taxon>Magnoliopsida</taxon>
        <taxon>eudicotyledons</taxon>
        <taxon>Gunneridae</taxon>
        <taxon>Pentapetalae</taxon>
        <taxon>rosids</taxon>
        <taxon>Vitales</taxon>
        <taxon>Vitaceae</taxon>
        <taxon>Viteae</taxon>
        <taxon>Vitis</taxon>
    </lineage>
</organism>